<dbReference type="Proteomes" id="UP001281410">
    <property type="component" value="Unassembled WGS sequence"/>
</dbReference>
<gene>
    <name evidence="2" type="ORF">Dsin_016595</name>
</gene>
<evidence type="ECO:0000313" key="3">
    <source>
        <dbReference type="Proteomes" id="UP001281410"/>
    </source>
</evidence>
<dbReference type="AlphaFoldDB" id="A0AAE0ADN1"/>
<sequence length="181" mass="20850">MGLLMCMAKLIPNDNERLQTNLQIDLFRNKKGLFSLGLEKALINNRSHTDWWIQFGDETLELTSFTIHTKKRNRLDTKKLNSLVYIMYNTRLKHIFLKKQALKDDEDPLVCEDVPSDDEWIVEQDAVGETSTNVDMSEPSGSQQVGEKRRRNTTEANASFASRLPPHIAFRVLKHCMCLAL</sequence>
<name>A0AAE0ADN1_9ROSI</name>
<proteinExistence type="predicted"/>
<accession>A0AAE0ADN1</accession>
<feature type="compositionally biased region" description="Polar residues" evidence="1">
    <location>
        <begin position="129"/>
        <end position="145"/>
    </location>
</feature>
<reference evidence="2" key="1">
    <citation type="journal article" date="2023" name="Plant J.">
        <title>Genome sequences and population genomics provide insights into the demographic history, inbreeding, and mutation load of two 'living fossil' tree species of Dipteronia.</title>
        <authorList>
            <person name="Feng Y."/>
            <person name="Comes H.P."/>
            <person name="Chen J."/>
            <person name="Zhu S."/>
            <person name="Lu R."/>
            <person name="Zhang X."/>
            <person name="Li P."/>
            <person name="Qiu J."/>
            <person name="Olsen K.M."/>
            <person name="Qiu Y."/>
        </authorList>
    </citation>
    <scope>NUCLEOTIDE SEQUENCE</scope>
    <source>
        <strain evidence="2">NBL</strain>
    </source>
</reference>
<comment type="caution">
    <text evidence="2">The sequence shown here is derived from an EMBL/GenBank/DDBJ whole genome shotgun (WGS) entry which is preliminary data.</text>
</comment>
<protein>
    <submittedName>
        <fullName evidence="2">Uncharacterized protein</fullName>
    </submittedName>
</protein>
<organism evidence="2 3">
    <name type="scientific">Dipteronia sinensis</name>
    <dbReference type="NCBI Taxonomy" id="43782"/>
    <lineage>
        <taxon>Eukaryota</taxon>
        <taxon>Viridiplantae</taxon>
        <taxon>Streptophyta</taxon>
        <taxon>Embryophyta</taxon>
        <taxon>Tracheophyta</taxon>
        <taxon>Spermatophyta</taxon>
        <taxon>Magnoliopsida</taxon>
        <taxon>eudicotyledons</taxon>
        <taxon>Gunneridae</taxon>
        <taxon>Pentapetalae</taxon>
        <taxon>rosids</taxon>
        <taxon>malvids</taxon>
        <taxon>Sapindales</taxon>
        <taxon>Sapindaceae</taxon>
        <taxon>Hippocastanoideae</taxon>
        <taxon>Acereae</taxon>
        <taxon>Dipteronia</taxon>
    </lineage>
</organism>
<evidence type="ECO:0000313" key="2">
    <source>
        <dbReference type="EMBL" id="KAK3211889.1"/>
    </source>
</evidence>
<feature type="region of interest" description="Disordered" evidence="1">
    <location>
        <begin position="129"/>
        <end position="158"/>
    </location>
</feature>
<evidence type="ECO:0000256" key="1">
    <source>
        <dbReference type="SAM" id="MobiDB-lite"/>
    </source>
</evidence>
<dbReference type="EMBL" id="JANJYJ010000005">
    <property type="protein sequence ID" value="KAK3211889.1"/>
    <property type="molecule type" value="Genomic_DNA"/>
</dbReference>
<keyword evidence="3" id="KW-1185">Reference proteome</keyword>